<dbReference type="SUPFAM" id="SSF51735">
    <property type="entry name" value="NAD(P)-binding Rossmann-fold domains"/>
    <property type="match status" value="1"/>
</dbReference>
<evidence type="ECO:0000313" key="3">
    <source>
        <dbReference type="EMBL" id="KAK4238967.1"/>
    </source>
</evidence>
<dbReference type="PANTHER" id="PTHR42901">
    <property type="entry name" value="ALCOHOL DEHYDROGENASE"/>
    <property type="match status" value="1"/>
</dbReference>
<sequence>MARPSSYVDVPYVKTHHKRPYPAISPLRPELSQAGRTVLILGGSAGIGFAIARAFIHASASHVIITGRREGVLAEAVSQLKQTEGSNNPSTEVSSYVSDMTRLQDTEELWEGFKRVGIVIDVLVLNAFSNGEPKPLLEADLGATWSAFETNVRGLLDHTRRFYKQGEGRQKYLVNVSTISIHDFTYGGSFVRTYSLTKNSGALLMQLIAKDTDAKDMQIVSFHPGAVLSESARNVGYTEASLDWDHEDLPGQFAVWCASDEARFLHGRFLPACWDVHELKTGEARGRIELEDHFLRVGVVGLRS</sequence>
<proteinExistence type="inferred from homology"/>
<dbReference type="PANTHER" id="PTHR42901:SF1">
    <property type="entry name" value="ALCOHOL DEHYDROGENASE"/>
    <property type="match status" value="1"/>
</dbReference>
<dbReference type="Pfam" id="PF00106">
    <property type="entry name" value="adh_short"/>
    <property type="match status" value="1"/>
</dbReference>
<name>A0AAN7HBQ4_9PEZI</name>
<protein>
    <recommendedName>
        <fullName evidence="5">NAD(P)-binding protein</fullName>
    </recommendedName>
</protein>
<dbReference type="Proteomes" id="UP001303760">
    <property type="component" value="Unassembled WGS sequence"/>
</dbReference>
<keyword evidence="2" id="KW-0560">Oxidoreductase</keyword>
<dbReference type="GO" id="GO:0016491">
    <property type="term" value="F:oxidoreductase activity"/>
    <property type="evidence" value="ECO:0007669"/>
    <property type="project" value="UniProtKB-KW"/>
</dbReference>
<comment type="caution">
    <text evidence="3">The sequence shown here is derived from an EMBL/GenBank/DDBJ whole genome shotgun (WGS) entry which is preliminary data.</text>
</comment>
<dbReference type="InterPro" id="IPR036291">
    <property type="entry name" value="NAD(P)-bd_dom_sf"/>
</dbReference>
<dbReference type="PRINTS" id="PR00081">
    <property type="entry name" value="GDHRDH"/>
</dbReference>
<dbReference type="InterPro" id="IPR002347">
    <property type="entry name" value="SDR_fam"/>
</dbReference>
<organism evidence="3 4">
    <name type="scientific">Achaetomium macrosporum</name>
    <dbReference type="NCBI Taxonomy" id="79813"/>
    <lineage>
        <taxon>Eukaryota</taxon>
        <taxon>Fungi</taxon>
        <taxon>Dikarya</taxon>
        <taxon>Ascomycota</taxon>
        <taxon>Pezizomycotina</taxon>
        <taxon>Sordariomycetes</taxon>
        <taxon>Sordariomycetidae</taxon>
        <taxon>Sordariales</taxon>
        <taxon>Chaetomiaceae</taxon>
        <taxon>Achaetomium</taxon>
    </lineage>
</organism>
<evidence type="ECO:0008006" key="5">
    <source>
        <dbReference type="Google" id="ProtNLM"/>
    </source>
</evidence>
<evidence type="ECO:0000256" key="1">
    <source>
        <dbReference type="ARBA" id="ARBA00006484"/>
    </source>
</evidence>
<keyword evidence="4" id="KW-1185">Reference proteome</keyword>
<comment type="similarity">
    <text evidence="1">Belongs to the short-chain dehydrogenases/reductases (SDR) family.</text>
</comment>
<dbReference type="Gene3D" id="3.40.50.720">
    <property type="entry name" value="NAD(P)-binding Rossmann-like Domain"/>
    <property type="match status" value="1"/>
</dbReference>
<reference evidence="3" key="2">
    <citation type="submission" date="2023-05" db="EMBL/GenBank/DDBJ databases">
        <authorList>
            <consortium name="Lawrence Berkeley National Laboratory"/>
            <person name="Steindorff A."/>
            <person name="Hensen N."/>
            <person name="Bonometti L."/>
            <person name="Westerberg I."/>
            <person name="Brannstrom I.O."/>
            <person name="Guillou S."/>
            <person name="Cros-Aarteil S."/>
            <person name="Calhoun S."/>
            <person name="Haridas S."/>
            <person name="Kuo A."/>
            <person name="Mondo S."/>
            <person name="Pangilinan J."/>
            <person name="Riley R."/>
            <person name="Labutti K."/>
            <person name="Andreopoulos B."/>
            <person name="Lipzen A."/>
            <person name="Chen C."/>
            <person name="Yanf M."/>
            <person name="Daum C."/>
            <person name="Ng V."/>
            <person name="Clum A."/>
            <person name="Ohm R."/>
            <person name="Martin F."/>
            <person name="Silar P."/>
            <person name="Natvig D."/>
            <person name="Lalanne C."/>
            <person name="Gautier V."/>
            <person name="Ament-Velasquez S.L."/>
            <person name="Kruys A."/>
            <person name="Hutchinson M.I."/>
            <person name="Powell A.J."/>
            <person name="Barry K."/>
            <person name="Miller A.N."/>
            <person name="Grigoriev I.V."/>
            <person name="Debuchy R."/>
            <person name="Gladieux P."/>
            <person name="Thoren M.H."/>
            <person name="Johannesson H."/>
        </authorList>
    </citation>
    <scope>NUCLEOTIDE SEQUENCE</scope>
    <source>
        <strain evidence="3">CBS 532.94</strain>
    </source>
</reference>
<gene>
    <name evidence="3" type="ORF">C8A03DRAFT_43339</name>
</gene>
<evidence type="ECO:0000313" key="4">
    <source>
        <dbReference type="Proteomes" id="UP001303760"/>
    </source>
</evidence>
<dbReference type="AlphaFoldDB" id="A0AAN7HBQ4"/>
<evidence type="ECO:0000256" key="2">
    <source>
        <dbReference type="ARBA" id="ARBA00023002"/>
    </source>
</evidence>
<reference evidence="3" key="1">
    <citation type="journal article" date="2023" name="Mol. Phylogenet. Evol.">
        <title>Genome-scale phylogeny and comparative genomics of the fungal order Sordariales.</title>
        <authorList>
            <person name="Hensen N."/>
            <person name="Bonometti L."/>
            <person name="Westerberg I."/>
            <person name="Brannstrom I.O."/>
            <person name="Guillou S."/>
            <person name="Cros-Aarteil S."/>
            <person name="Calhoun S."/>
            <person name="Haridas S."/>
            <person name="Kuo A."/>
            <person name="Mondo S."/>
            <person name="Pangilinan J."/>
            <person name="Riley R."/>
            <person name="LaButti K."/>
            <person name="Andreopoulos B."/>
            <person name="Lipzen A."/>
            <person name="Chen C."/>
            <person name="Yan M."/>
            <person name="Daum C."/>
            <person name="Ng V."/>
            <person name="Clum A."/>
            <person name="Steindorff A."/>
            <person name="Ohm R.A."/>
            <person name="Martin F."/>
            <person name="Silar P."/>
            <person name="Natvig D.O."/>
            <person name="Lalanne C."/>
            <person name="Gautier V."/>
            <person name="Ament-Velasquez S.L."/>
            <person name="Kruys A."/>
            <person name="Hutchinson M.I."/>
            <person name="Powell A.J."/>
            <person name="Barry K."/>
            <person name="Miller A.N."/>
            <person name="Grigoriev I.V."/>
            <person name="Debuchy R."/>
            <person name="Gladieux P."/>
            <person name="Hiltunen Thoren M."/>
            <person name="Johannesson H."/>
        </authorList>
    </citation>
    <scope>NUCLEOTIDE SEQUENCE</scope>
    <source>
        <strain evidence="3">CBS 532.94</strain>
    </source>
</reference>
<accession>A0AAN7HBQ4</accession>
<dbReference type="EMBL" id="MU860077">
    <property type="protein sequence ID" value="KAK4238967.1"/>
    <property type="molecule type" value="Genomic_DNA"/>
</dbReference>